<dbReference type="Proteomes" id="UP000051952">
    <property type="component" value="Unassembled WGS sequence"/>
</dbReference>
<keyword evidence="2" id="KW-1185">Reference proteome</keyword>
<dbReference type="EMBL" id="CYKH01000881">
    <property type="protein sequence ID" value="CUG57128.1"/>
    <property type="molecule type" value="Genomic_DNA"/>
</dbReference>
<accession>A0A0S4J1I5</accession>
<organism evidence="1 2">
    <name type="scientific">Bodo saltans</name>
    <name type="common">Flagellated protozoan</name>
    <dbReference type="NCBI Taxonomy" id="75058"/>
    <lineage>
        <taxon>Eukaryota</taxon>
        <taxon>Discoba</taxon>
        <taxon>Euglenozoa</taxon>
        <taxon>Kinetoplastea</taxon>
        <taxon>Metakinetoplastina</taxon>
        <taxon>Eubodonida</taxon>
        <taxon>Bodonidae</taxon>
        <taxon>Bodo</taxon>
    </lineage>
</organism>
<proteinExistence type="predicted"/>
<protein>
    <submittedName>
        <fullName evidence="1">Uncharacterized protein</fullName>
    </submittedName>
</protein>
<gene>
    <name evidence="1" type="ORF">BSAL_05445</name>
</gene>
<name>A0A0S4J1I5_BODSA</name>
<dbReference type="AlphaFoldDB" id="A0A0S4J1I5"/>
<reference evidence="2" key="1">
    <citation type="submission" date="2015-09" db="EMBL/GenBank/DDBJ databases">
        <authorList>
            <consortium name="Pathogen Informatics"/>
        </authorList>
    </citation>
    <scope>NUCLEOTIDE SEQUENCE [LARGE SCALE GENOMIC DNA]</scope>
    <source>
        <strain evidence="2">Lake Konstanz</strain>
    </source>
</reference>
<dbReference type="VEuPathDB" id="TriTrypDB:BSAL_05445"/>
<evidence type="ECO:0000313" key="1">
    <source>
        <dbReference type="EMBL" id="CUG57128.1"/>
    </source>
</evidence>
<evidence type="ECO:0000313" key="2">
    <source>
        <dbReference type="Proteomes" id="UP000051952"/>
    </source>
</evidence>
<sequence length="208" mass="23214">MEEILLTMERYVKVGTADLIVTQYIAHVAEGLCGGGGGGGGGGSYSSGAAKKGPRAAQATFRQLKRLIRLVTRCNMTEPLLRRVTRKFFYNDTRSNRKLRCTLSPPHASTLPRFNASLLLGMPYPSGPKVPLYDSSMLAFRLHHPNVTVRAFAEAFLKQWFMDSAIHGKDQLPQVLLLWRTPGYHPAILGNEFRRFGGPMLFRNRHGQ</sequence>